<feature type="compositionally biased region" description="Pro residues" evidence="1">
    <location>
        <begin position="289"/>
        <end position="304"/>
    </location>
</feature>
<name>J5TFP7_TRIAS</name>
<dbReference type="HOGENOM" id="CLU_560413_0_0_1"/>
<feature type="region of interest" description="Disordered" evidence="1">
    <location>
        <begin position="243"/>
        <end position="311"/>
    </location>
</feature>
<feature type="region of interest" description="Disordered" evidence="1">
    <location>
        <begin position="342"/>
        <end position="472"/>
    </location>
</feature>
<dbReference type="AlphaFoldDB" id="J5TFP7"/>
<dbReference type="RefSeq" id="XP_014181875.1">
    <property type="nucleotide sequence ID" value="XM_014326400.1"/>
</dbReference>
<evidence type="ECO:0000256" key="1">
    <source>
        <dbReference type="SAM" id="MobiDB-lite"/>
    </source>
</evidence>
<proteinExistence type="predicted"/>
<gene>
    <name evidence="2" type="ORF">A1Q1_08253</name>
</gene>
<dbReference type="Proteomes" id="UP000002748">
    <property type="component" value="Unassembled WGS sequence"/>
</dbReference>
<organism evidence="2 3">
    <name type="scientific">Trichosporon asahii var. asahii (strain ATCC 90039 / CBS 2479 / JCM 2466 / KCTC 7840 / NBRC 103889/ NCYC 2677 / UAMH 7654)</name>
    <name type="common">Yeast</name>
    <dbReference type="NCBI Taxonomy" id="1186058"/>
    <lineage>
        <taxon>Eukaryota</taxon>
        <taxon>Fungi</taxon>
        <taxon>Dikarya</taxon>
        <taxon>Basidiomycota</taxon>
        <taxon>Agaricomycotina</taxon>
        <taxon>Tremellomycetes</taxon>
        <taxon>Trichosporonales</taxon>
        <taxon>Trichosporonaceae</taxon>
        <taxon>Trichosporon</taxon>
    </lineage>
</organism>
<evidence type="ECO:0000313" key="3">
    <source>
        <dbReference type="Proteomes" id="UP000002748"/>
    </source>
</evidence>
<dbReference type="GeneID" id="25991765"/>
<feature type="compositionally biased region" description="Polar residues" evidence="1">
    <location>
        <begin position="248"/>
        <end position="261"/>
    </location>
</feature>
<comment type="caution">
    <text evidence="2">The sequence shown here is derived from an EMBL/GenBank/DDBJ whole genome shotgun (WGS) entry which is preliminary data.</text>
</comment>
<feature type="region of interest" description="Disordered" evidence="1">
    <location>
        <begin position="46"/>
        <end position="85"/>
    </location>
</feature>
<feature type="compositionally biased region" description="Polar residues" evidence="1">
    <location>
        <begin position="47"/>
        <end position="65"/>
    </location>
</feature>
<dbReference type="EMBL" id="ALBS01000096">
    <property type="protein sequence ID" value="EJT50701.1"/>
    <property type="molecule type" value="Genomic_DNA"/>
</dbReference>
<reference evidence="2 3" key="1">
    <citation type="journal article" date="2012" name="Eukaryot. Cell">
        <title>Draft genome sequence of CBS 2479, the standard type strain of Trichosporon asahii.</title>
        <authorList>
            <person name="Yang R.Y."/>
            <person name="Li H.T."/>
            <person name="Zhu H."/>
            <person name="Zhou G.P."/>
            <person name="Wang M."/>
            <person name="Wang L."/>
        </authorList>
    </citation>
    <scope>NUCLEOTIDE SEQUENCE [LARGE SCALE GENOMIC DNA]</scope>
    <source>
        <strain evidence="3">ATCC 90039 / CBS 2479 / JCM 2466 / KCTC 7840 / NCYC 2677 / UAMH 7654</strain>
    </source>
</reference>
<sequence>MSDPTAFAMAFLSAPVQYPDTVELDLNTQIKTEPDTQMVLFSDDQHTNAYPSSYPGTAETTSQYQLSHHASSLPAAPAVRPPPLNLGQNSNMYRINSVASGPITPCTPYLPLSNLSLQSMQGQSFGTVNSSPMSNASPMPQPLSGFSCFSSIVSPTLSSPSTYSNASQDVLVAGNFSPSLSTTFSPQLPSALSVTDLGLAPENALALPDDMMDICKVEPDADLDDHPVGPVVVNTVPSALTTIAPAQLDTSPPLSLPSNTNRKPHNMPSTPPSAKSFYASPPRTHYRNAPPPPPASFQPPPPPKPKLKYVFKPPRAASPLDNLRHLEIPSHIRDAYGTRRRQWSVNGATTPRYRAATPDSPYRPNSPPAPYLRRHESESEDIDELLSDSQTHLAPTRSPSPEPPLRSVSTPDLRSVSSLSDNVPYTSSRSSHQTLAKRKATQPLEEEQRQRPRAGERRMSQNRTAQKKYRDKNRRLAELVRYQLFMT</sequence>
<dbReference type="VEuPathDB" id="FungiDB:A1Q1_08253"/>
<evidence type="ECO:0000313" key="2">
    <source>
        <dbReference type="EMBL" id="EJT50701.1"/>
    </source>
</evidence>
<feature type="compositionally biased region" description="Polar residues" evidence="1">
    <location>
        <begin position="407"/>
        <end position="434"/>
    </location>
</feature>
<accession>J5TFP7</accession>
<dbReference type="KEGG" id="tasa:A1Q1_08253"/>
<feature type="compositionally biased region" description="Low complexity" evidence="1">
    <location>
        <begin position="66"/>
        <end position="78"/>
    </location>
</feature>
<protein>
    <submittedName>
        <fullName evidence="2">Uncharacterized protein</fullName>
    </submittedName>
</protein>
<feature type="compositionally biased region" description="Basic and acidic residues" evidence="1">
    <location>
        <begin position="446"/>
        <end position="459"/>
    </location>
</feature>